<feature type="compositionally biased region" description="Basic residues" evidence="1">
    <location>
        <begin position="145"/>
        <end position="156"/>
    </location>
</feature>
<dbReference type="Pfam" id="PF00313">
    <property type="entry name" value="CSD"/>
    <property type="match status" value="1"/>
</dbReference>
<dbReference type="SMART" id="SM00357">
    <property type="entry name" value="CSP"/>
    <property type="match status" value="1"/>
</dbReference>
<feature type="domain" description="CSD" evidence="2">
    <location>
        <begin position="238"/>
        <end position="300"/>
    </location>
</feature>
<proteinExistence type="predicted"/>
<dbReference type="Gene3D" id="2.40.50.140">
    <property type="entry name" value="Nucleic acid-binding proteins"/>
    <property type="match status" value="1"/>
</dbReference>
<name>A0ABR1G1C3_AURAN</name>
<comment type="caution">
    <text evidence="3">The sequence shown here is derived from an EMBL/GenBank/DDBJ whole genome shotgun (WGS) entry which is preliminary data.</text>
</comment>
<dbReference type="InterPro" id="IPR012340">
    <property type="entry name" value="NA-bd_OB-fold"/>
</dbReference>
<reference evidence="3 4" key="1">
    <citation type="submission" date="2024-03" db="EMBL/GenBank/DDBJ databases">
        <title>Aureococcus anophagefferens CCMP1851 and Kratosvirus quantuckense: Draft genome of a second virus-susceptible host strain in the model system.</title>
        <authorList>
            <person name="Chase E."/>
            <person name="Truchon A.R."/>
            <person name="Schepens W."/>
            <person name="Wilhelm S.W."/>
        </authorList>
    </citation>
    <scope>NUCLEOTIDE SEQUENCE [LARGE SCALE GENOMIC DNA]</scope>
    <source>
        <strain evidence="3 4">CCMP1851</strain>
    </source>
</reference>
<keyword evidence="4" id="KW-1185">Reference proteome</keyword>
<feature type="compositionally biased region" description="Low complexity" evidence="1">
    <location>
        <begin position="175"/>
        <end position="185"/>
    </location>
</feature>
<dbReference type="InterPro" id="IPR002059">
    <property type="entry name" value="CSP_DNA-bd"/>
</dbReference>
<feature type="region of interest" description="Disordered" evidence="1">
    <location>
        <begin position="57"/>
        <end position="185"/>
    </location>
</feature>
<evidence type="ECO:0000313" key="4">
    <source>
        <dbReference type="Proteomes" id="UP001363151"/>
    </source>
</evidence>
<accession>A0ABR1G1C3</accession>
<feature type="region of interest" description="Disordered" evidence="1">
    <location>
        <begin position="306"/>
        <end position="337"/>
    </location>
</feature>
<organism evidence="3 4">
    <name type="scientific">Aureococcus anophagefferens</name>
    <name type="common">Harmful bloom alga</name>
    <dbReference type="NCBI Taxonomy" id="44056"/>
    <lineage>
        <taxon>Eukaryota</taxon>
        <taxon>Sar</taxon>
        <taxon>Stramenopiles</taxon>
        <taxon>Ochrophyta</taxon>
        <taxon>Pelagophyceae</taxon>
        <taxon>Pelagomonadales</taxon>
        <taxon>Pelagomonadaceae</taxon>
        <taxon>Aureococcus</taxon>
    </lineage>
</organism>
<dbReference type="InterPro" id="IPR011129">
    <property type="entry name" value="CSD"/>
</dbReference>
<evidence type="ECO:0000256" key="1">
    <source>
        <dbReference type="SAM" id="MobiDB-lite"/>
    </source>
</evidence>
<feature type="compositionally biased region" description="Low complexity" evidence="1">
    <location>
        <begin position="87"/>
        <end position="106"/>
    </location>
</feature>
<evidence type="ECO:0000313" key="3">
    <source>
        <dbReference type="EMBL" id="KAK7242419.1"/>
    </source>
</evidence>
<dbReference type="PROSITE" id="PS51857">
    <property type="entry name" value="CSD_2"/>
    <property type="match status" value="1"/>
</dbReference>
<dbReference type="SUPFAM" id="SSF50249">
    <property type="entry name" value="Nucleic acid-binding proteins"/>
    <property type="match status" value="1"/>
</dbReference>
<evidence type="ECO:0000259" key="2">
    <source>
        <dbReference type="PROSITE" id="PS51857"/>
    </source>
</evidence>
<dbReference type="EMBL" id="JBBJCI010000144">
    <property type="protein sequence ID" value="KAK7242419.1"/>
    <property type="molecule type" value="Genomic_DNA"/>
</dbReference>
<feature type="compositionally biased region" description="Pro residues" evidence="1">
    <location>
        <begin position="322"/>
        <end position="337"/>
    </location>
</feature>
<dbReference type="Proteomes" id="UP001363151">
    <property type="component" value="Unassembled WGS sequence"/>
</dbReference>
<sequence length="337" mass="36062">MGGMRAGEAPYHAPYYVPYPPPPGAYAAPAHGPGMPYYVANPYAQPMMPGAGRLRWRRAGTPRTPSLQPVRDCGGDPAYPYKRARARGAAGRRGTAPATTRPSTGRRTARAGRIRSGTGRTRSPRCRSRPSSAAAPRAGGGRRGAPSRRRRRRGARARIDVPVAAAARRRRAQSERTASAVSAASSEPALERTAAAATATMSDYEREWIAAARGAGDAIAGEDPDALRDSLRKATEARHTGVVRWYTEKKHYGFIESKGASATDLFVHSSELEEPLRAGDTVSFVIGERRGRSAATKVEVVERAPLPPPAQSALDPYQAAYLPPPPAYPPPPVVWAN</sequence>
<gene>
    <name evidence="3" type="ORF">SO694_00158027</name>
</gene>
<protein>
    <recommendedName>
        <fullName evidence="2">CSD domain-containing protein</fullName>
    </recommendedName>
</protein>